<gene>
    <name evidence="2" type="ORF">PVX_081700</name>
</gene>
<dbReference type="SUPFAM" id="SSF53098">
    <property type="entry name" value="Ribonuclease H-like"/>
    <property type="match status" value="2"/>
</dbReference>
<feature type="compositionally biased region" description="Low complexity" evidence="1">
    <location>
        <begin position="829"/>
        <end position="847"/>
    </location>
</feature>
<dbReference type="OMA" id="CIHKYYD"/>
<sequence>MKEVSLENELELIYEYTLSVELLIKRLSDYIKRKQTQKKIIERRDLFNKFILKYLNKNVPSKLSHHMRYTKNNKFYEQIFLCAFYHVIVKLVLRDPLFGLQKGGRSGNEGSNESDGCNLNGGQPKCEEKKNAYVTANEEMGKKEEVSNKALEYITRENLPCQKLSDGFLILHSTYEQICDVIYAFSVICYAYEFHSFFRIKNVKIAKGDKCAFGFFSWIYDIKWFVLRSLKLGEVRSGGRSGRSGRSGRGGQSDRSNESPSAERQSPDVAPNDAANCANGEENQFDSGSSSNADFLATRAVGGNTVAKMCVEKNDPQGNSTHLGSSTVEIENPFVDEEFFNFMLNRGKHIERIFLGHPDEVQSCCAGINGEGVSSTHLGRGTNPGGKHTQDDKRRSYPNGTSDGMNNSVGASVGALPGGNADVGRCAQHRSDTKRVLNYTCGCGWKVKNYSEVKSHFEQLYSRMKNVKTSKLYVPLCLYVNYSFDFYHLSTKRKIWKILNFSLSFDEGAYDSSKVDKNCNANHVNSFFSNWKRQPEEEANKRSCVSFYMGGLVEFINKNNTFERRHIMVALKKFIDSEMLQGNNSPSLEENEEEEKKNKSDAAECDEYHKIFYTPIGVFGQEGDIGRREADCKNNTHSVSAANHVSYDHAGAEMEQVQPCGEANSPWNGTTMVDTQKKAERGRKKNVQIDPFQRGSNQNYIIMGINEFVSEHLYMFISYVCLNVTKIAIFLIERYSLTIPNRYLDLSSYLFICQANKLNTNILHFINKYNIHRYLFRNDVSKKDLKENYFIYKNIECSEMGRKHNDLYLKFLEDIQTQHYVTGSGGNKRAGAGPSSANANGNRGRNNYSVRVSLREGRRRGKHLGGNLDTGYTYDSGNGGSNVGITSSSNSGSNSGSHGGGSHGGSHGGGSRGGSHSGSHSGSLSGSNRSRSRSGKMDCTPNAYRDSRNQRVNYPASTKKENVQGGKRNVLVVPGNHSRQSSGGKSCPSSNASSKQGQHSGSTAAVERREVGGVLELPRGSHSAMNSPSEEMAPDVAATATAIATILLPTDGGGAKGGAEQIGVFRRVDDVFLGGSNPSGGTNSEHPLHAGATQQGDQAESKRMDEVDHSPIFSHINSSKYYADLTYNNCEGAQYYYAVRNNLCKREDAHNRVKMSHSEGCKQEKPSERSERQERSEQPNWQDKNGDAFASEAPNVVESWHHGSGGGGHERAVSAPLVSGSPIGGPLDSGFPIGSPQISCSPIGSPLISSSPGSAPLNPAHVRSINFLNREAYPVKLNVPYSLHLNDILKNDARISHVVDSCKGNKTLELELIKQQLKNGNVKYAIKLLKMFNYELLQFPNLFYYLNYKSYNYLVNTFDKRYIIYYLYDNPKYLKMYFNALLKKKSLEASVMAVYFLYPLYISSEDADFRMFYFLFFKPRKMKKANYNSNIVHNEPYLRQYENEHRDRDKERDRERDAGKSGDGNASENGGEMAAASGVERAVPPVAGTNPLCNQNYNSIYSFLKNECVIINDLHFCFKNEEVMPFDSVTRKVYKLTDLCKYFDVFEKLKKINTEIIRNSFDYLIKRNGKCSCPKNFICINDLGSSLKVVKVVETFEDFFTLYEHIKKKERVIFIDAEWKCSIFRENPIVSIFQVALKDTPISYIIDLKKIAVENYEINYYISDLFRDQNIIKVGVAFLNNDMLHFRKYYDIFAMLKWEKYHSILVDSFDRGEEVPMGEENADFWAAEKLPLGKEQMTSNSTSDWDVLLRRAMKSVYESDDRSGSANDGGVHLNEGEQGQHSNRSGAHSSDNRRKEQGGKQNFHLCDDVSYKNIFPVNYFVKYKKNEALIDKHLNSKCSACGKVGIYSCIHKYYDLECIYLKYYEQLKGHFPHLRKNMSYSVKIFGKALCPDKEVNKECQIMNWNFRPLSSISVEYAILDVLILKNFFNLIQSKLSFSIEQAL</sequence>
<dbReference type="InterPro" id="IPR012337">
    <property type="entry name" value="RNaseH-like_sf"/>
</dbReference>
<organism evidence="2 3">
    <name type="scientific">Plasmodium vivax (strain Salvador I)</name>
    <dbReference type="NCBI Taxonomy" id="126793"/>
    <lineage>
        <taxon>Eukaryota</taxon>
        <taxon>Sar</taxon>
        <taxon>Alveolata</taxon>
        <taxon>Apicomplexa</taxon>
        <taxon>Aconoidasida</taxon>
        <taxon>Haemosporida</taxon>
        <taxon>Plasmodiidae</taxon>
        <taxon>Plasmodium</taxon>
        <taxon>Plasmodium (Plasmodium)</taxon>
    </lineage>
</organism>
<feature type="region of interest" description="Disordered" evidence="1">
    <location>
        <begin position="1074"/>
        <end position="1104"/>
    </location>
</feature>
<feature type="compositionally biased region" description="Gly residues" evidence="1">
    <location>
        <begin position="239"/>
        <end position="251"/>
    </location>
</feature>
<feature type="region of interest" description="Disordered" evidence="1">
    <location>
        <begin position="1759"/>
        <end position="1798"/>
    </location>
</feature>
<dbReference type="Gene3D" id="3.30.420.10">
    <property type="entry name" value="Ribonuclease H-like superfamily/Ribonuclease H"/>
    <property type="match status" value="1"/>
</dbReference>
<feature type="compositionally biased region" description="Basic and acidic residues" evidence="1">
    <location>
        <begin position="1153"/>
        <end position="1177"/>
    </location>
</feature>
<evidence type="ECO:0000313" key="3">
    <source>
        <dbReference type="Proteomes" id="UP000008333"/>
    </source>
</evidence>
<dbReference type="GO" id="GO:0003676">
    <property type="term" value="F:nucleic acid binding"/>
    <property type="evidence" value="ECO:0007669"/>
    <property type="project" value="InterPro"/>
</dbReference>
<dbReference type="STRING" id="126793.A5KA00"/>
<feature type="region of interest" description="Disordered" evidence="1">
    <location>
        <begin position="235"/>
        <end position="292"/>
    </location>
</feature>
<feature type="compositionally biased region" description="Polar residues" evidence="1">
    <location>
        <begin position="281"/>
        <end position="292"/>
    </location>
</feature>
<dbReference type="EMBL" id="AAKM01000013">
    <property type="protein sequence ID" value="EDL43888.1"/>
    <property type="molecule type" value="Genomic_DNA"/>
</dbReference>
<evidence type="ECO:0000313" key="2">
    <source>
        <dbReference type="EMBL" id="EDL43888.1"/>
    </source>
</evidence>
<feature type="region of interest" description="Disordered" evidence="1">
    <location>
        <begin position="1442"/>
        <end position="1471"/>
    </location>
</feature>
<feature type="compositionally biased region" description="Polar residues" evidence="1">
    <location>
        <begin position="398"/>
        <end position="410"/>
    </location>
</feature>
<dbReference type="KEGG" id="pvx:PVX_081700"/>
<dbReference type="GeneID" id="5472885"/>
<feature type="compositionally biased region" description="Low complexity" evidence="1">
    <location>
        <begin position="917"/>
        <end position="929"/>
    </location>
</feature>
<evidence type="ECO:0000256" key="1">
    <source>
        <dbReference type="SAM" id="MobiDB-lite"/>
    </source>
</evidence>
<feature type="compositionally biased region" description="Low complexity" evidence="1">
    <location>
        <begin position="108"/>
        <end position="118"/>
    </location>
</feature>
<feature type="compositionally biased region" description="Low complexity" evidence="1">
    <location>
        <begin position="883"/>
        <end position="896"/>
    </location>
</feature>
<evidence type="ECO:0008006" key="4">
    <source>
        <dbReference type="Google" id="ProtNLM"/>
    </source>
</evidence>
<dbReference type="InParanoid" id="A5KA00"/>
<feature type="region of interest" description="Disordered" evidence="1">
    <location>
        <begin position="823"/>
        <end position="1005"/>
    </location>
</feature>
<feature type="region of interest" description="Disordered" evidence="1">
    <location>
        <begin position="103"/>
        <end position="122"/>
    </location>
</feature>
<feature type="region of interest" description="Disordered" evidence="1">
    <location>
        <begin position="1153"/>
        <end position="1188"/>
    </location>
</feature>
<reference evidence="2 3" key="1">
    <citation type="journal article" date="2008" name="Nature">
        <title>Comparative genomics of the neglected human malaria parasite Plasmodium vivax.</title>
        <authorList>
            <person name="Carlton J.M."/>
            <person name="Adams J.H."/>
            <person name="Silva J.C."/>
            <person name="Bidwell S.L."/>
            <person name="Lorenzi H."/>
            <person name="Caler E."/>
            <person name="Crabtree J."/>
            <person name="Angiuoli S.V."/>
            <person name="Merino E.F."/>
            <person name="Amedeo P."/>
            <person name="Cheng Q."/>
            <person name="Coulson R.M."/>
            <person name="Crabb B.S."/>
            <person name="Del Portillo H.A."/>
            <person name="Essien K."/>
            <person name="Feldblyum T.V."/>
            <person name="Fernandez-Becerra C."/>
            <person name="Gilson P.R."/>
            <person name="Gueye A.H."/>
            <person name="Guo X."/>
            <person name="Kang'a S."/>
            <person name="Kooij T.W."/>
            <person name="Korsinczky M."/>
            <person name="Meyer E.V."/>
            <person name="Nene V."/>
            <person name="Paulsen I."/>
            <person name="White O."/>
            <person name="Ralph S.A."/>
            <person name="Ren Q."/>
            <person name="Sargeant T.J."/>
            <person name="Salzberg S.L."/>
            <person name="Stoeckert C.J."/>
            <person name="Sullivan S.A."/>
            <person name="Yamamoto M.M."/>
            <person name="Hoffman S.L."/>
            <person name="Wortman J.R."/>
            <person name="Gardner M.J."/>
            <person name="Galinski M.R."/>
            <person name="Barnwell J.W."/>
            <person name="Fraser-Liggett C.M."/>
        </authorList>
    </citation>
    <scope>NUCLEOTIDE SEQUENCE [LARGE SCALE GENOMIC DNA]</scope>
    <source>
        <strain evidence="2 3">Salvador I</strain>
    </source>
</reference>
<dbReference type="FunCoup" id="A5KA00">
    <property type="interactions" value="759"/>
</dbReference>
<feature type="region of interest" description="Disordered" evidence="1">
    <location>
        <begin position="582"/>
        <end position="602"/>
    </location>
</feature>
<feature type="compositionally biased region" description="Polar residues" evidence="1">
    <location>
        <begin position="977"/>
        <end position="1003"/>
    </location>
</feature>
<proteinExistence type="predicted"/>
<accession>A5KA00</accession>
<comment type="caution">
    <text evidence="2">The sequence shown here is derived from an EMBL/GenBank/DDBJ whole genome shotgun (WGS) entry which is preliminary data.</text>
</comment>
<dbReference type="RefSeq" id="XP_001613615.1">
    <property type="nucleotide sequence ID" value="XM_001613565.1"/>
</dbReference>
<feature type="compositionally biased region" description="Basic and acidic residues" evidence="1">
    <location>
        <begin position="1442"/>
        <end position="1460"/>
    </location>
</feature>
<feature type="compositionally biased region" description="Polar residues" evidence="1">
    <location>
        <begin position="1777"/>
        <end position="1789"/>
    </location>
</feature>
<protein>
    <recommendedName>
        <fullName evidence="4">3'-5' exonuclease domain-containing protein</fullName>
    </recommendedName>
</protein>
<dbReference type="InterPro" id="IPR036397">
    <property type="entry name" value="RNaseH_sf"/>
</dbReference>
<dbReference type="PhylomeDB" id="A5KA00"/>
<dbReference type="VEuPathDB" id="PlasmoDB:PVX_081700"/>
<name>A5KA00_PLAVS</name>
<dbReference type="Proteomes" id="UP000008333">
    <property type="component" value="Unassembled WGS sequence"/>
</dbReference>
<feature type="compositionally biased region" description="Gly residues" evidence="1">
    <location>
        <begin position="897"/>
        <end position="916"/>
    </location>
</feature>
<feature type="region of interest" description="Disordered" evidence="1">
    <location>
        <begin position="375"/>
        <end position="411"/>
    </location>
</feature>
<keyword evidence="3" id="KW-1185">Reference proteome</keyword>